<evidence type="ECO:0000256" key="1">
    <source>
        <dbReference type="SAM" id="Phobius"/>
    </source>
</evidence>
<protein>
    <submittedName>
        <fullName evidence="2">Uncharacterized protein</fullName>
    </submittedName>
</protein>
<feature type="transmembrane region" description="Helical" evidence="1">
    <location>
        <begin position="46"/>
        <end position="63"/>
    </location>
</feature>
<evidence type="ECO:0000313" key="2">
    <source>
        <dbReference type="EMBL" id="SVC47341.1"/>
    </source>
</evidence>
<proteinExistence type="predicted"/>
<keyword evidence="1" id="KW-0472">Membrane</keyword>
<keyword evidence="1" id="KW-1133">Transmembrane helix</keyword>
<reference evidence="2" key="1">
    <citation type="submission" date="2018-05" db="EMBL/GenBank/DDBJ databases">
        <authorList>
            <person name="Lanie J.A."/>
            <person name="Ng W.-L."/>
            <person name="Kazmierczak K.M."/>
            <person name="Andrzejewski T.M."/>
            <person name="Davidsen T.M."/>
            <person name="Wayne K.J."/>
            <person name="Tettelin H."/>
            <person name="Glass J.I."/>
            <person name="Rusch D."/>
            <person name="Podicherti R."/>
            <person name="Tsui H.-C.T."/>
            <person name="Winkler M.E."/>
        </authorList>
    </citation>
    <scope>NUCLEOTIDE SEQUENCE</scope>
</reference>
<organism evidence="2">
    <name type="scientific">marine metagenome</name>
    <dbReference type="NCBI Taxonomy" id="408172"/>
    <lineage>
        <taxon>unclassified sequences</taxon>
        <taxon>metagenomes</taxon>
        <taxon>ecological metagenomes</taxon>
    </lineage>
</organism>
<accession>A0A382MJB4</accession>
<dbReference type="AlphaFoldDB" id="A0A382MJB4"/>
<name>A0A382MJB4_9ZZZZ</name>
<keyword evidence="1" id="KW-0812">Transmembrane</keyword>
<gene>
    <name evidence="2" type="ORF">METZ01_LOCUS300195</name>
</gene>
<sequence>MEAILEKIIELAEKIWLRLDILLGLDNLKVLDFLKPLLANISSDPILLGLTVTVATIVFYSIYKIKRAH</sequence>
<feature type="non-terminal residue" evidence="2">
    <location>
        <position position="69"/>
    </location>
</feature>
<dbReference type="EMBL" id="UINC01093155">
    <property type="protein sequence ID" value="SVC47341.1"/>
    <property type="molecule type" value="Genomic_DNA"/>
</dbReference>